<comment type="caution">
    <text evidence="1">The sequence shown here is derived from an EMBL/GenBank/DDBJ whole genome shotgun (WGS) entry which is preliminary data.</text>
</comment>
<evidence type="ECO:0008006" key="3">
    <source>
        <dbReference type="Google" id="ProtNLM"/>
    </source>
</evidence>
<sequence>MAYEGWGEGSKAFVRASPFYRRTSSHARLSWQARRGFFRFKEASALLDEQGRRCATAMSSSSSGQLNGGDANRGSGFVHLNTPADIQYTAGRTLSLSALRQRKSRVECVVLPESMSVWREAIQRYSMEEGYSSYAADIEDGRFGNGPVLPPLGPQRAGPVHRRANKALWATDAFFCTSSPPASLCTSASVAHAGAYRPPLPGDTAATTNIGVGANSLSALNPSNTTAASADDVAGRFTSATKTQQQGGIAIVSHHKILGRQQFVYPDHDGVLSAGVVPQIVITAEEKAEEAAEKAFYISPLTMTEEELAAFEELQALWKSRARSHSFLGAQHRQAAKGAVHPSSSIDVLERSDKGLLKVPKREGVMGGTSLASRRGDIVDDHAYAEAEMTVEEESTLDKELAEALRMADDLLRFA</sequence>
<organism evidence="1 2">
    <name type="scientific">Leishmania utingensis</name>
    <dbReference type="NCBI Taxonomy" id="653362"/>
    <lineage>
        <taxon>Eukaryota</taxon>
        <taxon>Discoba</taxon>
        <taxon>Euglenozoa</taxon>
        <taxon>Kinetoplastea</taxon>
        <taxon>Metakinetoplastina</taxon>
        <taxon>Trypanosomatida</taxon>
        <taxon>Trypanosomatidae</taxon>
        <taxon>Leishmaniinae</taxon>
        <taxon>Leishmania</taxon>
    </lineage>
</organism>
<protein>
    <recommendedName>
        <fullName evidence="3">Nuclear cap binding complex subunit CBP30</fullName>
    </recommendedName>
</protein>
<proteinExistence type="predicted"/>
<dbReference type="GO" id="GO:0005846">
    <property type="term" value="C:nuclear cap binding complex"/>
    <property type="evidence" value="ECO:0007669"/>
    <property type="project" value="InterPro"/>
</dbReference>
<reference evidence="1 2" key="1">
    <citation type="submission" date="2024-02" db="EMBL/GenBank/DDBJ databases">
        <title>FIRST GENOME SEQUENCES OF Leishmania (Viannia) shawi, Leishmania (Viannia) lindenbergi AND Leishmania (Viannia) utingensis.</title>
        <authorList>
            <person name="Resadore F."/>
            <person name="Custodio M.G.F."/>
            <person name="Boite M.C."/>
            <person name="Cupolillo E."/>
            <person name="Ferreira G.E.M."/>
        </authorList>
    </citation>
    <scope>NUCLEOTIDE SEQUENCE [LARGE SCALE GENOMIC DNA]</scope>
    <source>
        <strain evidence="1 2">ITUB/BR/1977/M4964</strain>
    </source>
</reference>
<evidence type="ECO:0000313" key="1">
    <source>
        <dbReference type="EMBL" id="KAL0508941.1"/>
    </source>
</evidence>
<dbReference type="Proteomes" id="UP001482455">
    <property type="component" value="Unassembled WGS sequence"/>
</dbReference>
<name>A0AAW3AP97_9TRYP</name>
<evidence type="ECO:0000313" key="2">
    <source>
        <dbReference type="Proteomes" id="UP001482455"/>
    </source>
</evidence>
<dbReference type="Pfam" id="PF19041">
    <property type="entry name" value="CBP30"/>
    <property type="match status" value="1"/>
</dbReference>
<accession>A0AAW3AP97</accession>
<gene>
    <name evidence="1" type="ORF">Q4I30_002960</name>
</gene>
<dbReference type="AlphaFoldDB" id="A0AAW3AP97"/>
<dbReference type="InterPro" id="IPR043967">
    <property type="entry name" value="CBP30"/>
</dbReference>
<dbReference type="EMBL" id="JBAMZL010000020">
    <property type="protein sequence ID" value="KAL0508941.1"/>
    <property type="molecule type" value="Genomic_DNA"/>
</dbReference>
<keyword evidence="2" id="KW-1185">Reference proteome</keyword>